<dbReference type="Gene3D" id="3.50.50.60">
    <property type="entry name" value="FAD/NAD(P)-binding domain"/>
    <property type="match status" value="1"/>
</dbReference>
<organism evidence="1 2">
    <name type="scientific">Sediminicurvatus halobius</name>
    <dbReference type="NCBI Taxonomy" id="2182432"/>
    <lineage>
        <taxon>Bacteria</taxon>
        <taxon>Pseudomonadati</taxon>
        <taxon>Pseudomonadota</taxon>
        <taxon>Gammaproteobacteria</taxon>
        <taxon>Chromatiales</taxon>
        <taxon>Ectothiorhodospiraceae</taxon>
        <taxon>Sediminicurvatus</taxon>
    </lineage>
</organism>
<reference evidence="1 2" key="1">
    <citation type="submission" date="2018-05" db="EMBL/GenBank/DDBJ databases">
        <title>Spiribacter halobius sp. nov., a moderately halophilic bacterium isolated from marine solar saltern.</title>
        <authorList>
            <person name="Zheng W.-S."/>
            <person name="Lu D.-C."/>
            <person name="Du Z.-J."/>
        </authorList>
    </citation>
    <scope>NUCLEOTIDE SEQUENCE [LARGE SCALE GENOMIC DNA]</scope>
    <source>
        <strain evidence="1 2">E85</strain>
    </source>
</reference>
<gene>
    <name evidence="1" type="ORF">DEM34_01685</name>
</gene>
<dbReference type="InterPro" id="IPR036188">
    <property type="entry name" value="FAD/NAD-bd_sf"/>
</dbReference>
<sequence>MAAPRVDIALIGAGCAGLSLALRLAQGGYGGRVLLVEPSTEDTNDRTWCGWSDGEHPFAAARVRRWWRWAVSTPAAETRCASHELPYEMLDARQVRRIGWEAVARRDDWITRRGCRVQALQALGRRMQVALDNGEVFEATWVLDSRAPGRRLGRPWLWQAFAGVELAGTPPLDPETARLMDFRTAEAPHLLTFTYQLPIAGDRRLLELTHFTPEPPAAAELDASLQTLRARLGLDGSHPLRYERGYLPMAPPLPQPGGRHIRIGAAGGSLRPATGYAFHAIQRWADACASRLLAGRAPCPPERSRLLEWMDRVFLEALWRDPRLAPERFLQLFATAPSEALARFLMGRPRPTDLARVITALPTPPLLGAALGTRPGNRRWA</sequence>
<dbReference type="Proteomes" id="UP000245474">
    <property type="component" value="Unassembled WGS sequence"/>
</dbReference>
<dbReference type="EMBL" id="QFFI01000002">
    <property type="protein sequence ID" value="PWG65478.1"/>
    <property type="molecule type" value="Genomic_DNA"/>
</dbReference>
<protein>
    <recommendedName>
        <fullName evidence="3">Lycopene cyclase</fullName>
    </recommendedName>
</protein>
<comment type="caution">
    <text evidence="1">The sequence shown here is derived from an EMBL/GenBank/DDBJ whole genome shotgun (WGS) entry which is preliminary data.</text>
</comment>
<proteinExistence type="predicted"/>
<evidence type="ECO:0000313" key="2">
    <source>
        <dbReference type="Proteomes" id="UP000245474"/>
    </source>
</evidence>
<name>A0A2U2N8Q6_9GAMM</name>
<dbReference type="AlphaFoldDB" id="A0A2U2N8Q6"/>
<keyword evidence="2" id="KW-1185">Reference proteome</keyword>
<evidence type="ECO:0000313" key="1">
    <source>
        <dbReference type="EMBL" id="PWG65478.1"/>
    </source>
</evidence>
<dbReference type="OrthoDB" id="5793379at2"/>
<dbReference type="SUPFAM" id="SSF51905">
    <property type="entry name" value="FAD/NAD(P)-binding domain"/>
    <property type="match status" value="1"/>
</dbReference>
<dbReference type="RefSeq" id="WP_109675602.1">
    <property type="nucleotide sequence ID" value="NZ_CP086615.1"/>
</dbReference>
<accession>A0A2U2N8Q6</accession>
<evidence type="ECO:0008006" key="3">
    <source>
        <dbReference type="Google" id="ProtNLM"/>
    </source>
</evidence>
<dbReference type="Pfam" id="PF05834">
    <property type="entry name" value="Lycopene_cycl"/>
    <property type="match status" value="1"/>
</dbReference>